<organism evidence="3 4">
    <name type="scientific">Phycisphaera mikurensis (strain NBRC 102666 / KCTC 22515 / FYK2301M01)</name>
    <dbReference type="NCBI Taxonomy" id="1142394"/>
    <lineage>
        <taxon>Bacteria</taxon>
        <taxon>Pseudomonadati</taxon>
        <taxon>Planctomycetota</taxon>
        <taxon>Phycisphaerae</taxon>
        <taxon>Phycisphaerales</taxon>
        <taxon>Phycisphaeraceae</taxon>
        <taxon>Phycisphaera</taxon>
    </lineage>
</organism>
<dbReference type="KEGG" id="phm:PSMK_22450"/>
<feature type="region of interest" description="Disordered" evidence="1">
    <location>
        <begin position="29"/>
        <end position="51"/>
    </location>
</feature>
<dbReference type="HOGENOM" id="CLU_043115_0_0_0"/>
<evidence type="ECO:0000256" key="2">
    <source>
        <dbReference type="SAM" id="SignalP"/>
    </source>
</evidence>
<dbReference type="AlphaFoldDB" id="I0IGL6"/>
<dbReference type="STRING" id="1142394.PSMK_22450"/>
<sequence>MKRLLFTTTMLALAASACTSAPRDAGFGDVADTAESRGGVSPAWTRTPEADREADRIVRETLAQPLTAEAVVRVAILHNRDLQAVYEELGISRGQLIQAGLPDNPVLAWDTWFFDAGVSFEGALFQNLISVFTIPLRREIQGEQLEAAKRRVSAAVLATIGDARRAYVAFLTQRQLVNMERAVVTATEASYLTAERLRQAGNIPQLPVLRERTLYEESKLRLNLALERLGETREALNRIMSLSGSMTAWTVPTDGSPVGPPAATTAEGRAADAVPGMEHGDSPVLVPEEVAKVPAPTPAPKAESAEGAAAVLAGPPLAENLSMPPGSGTAGAAAGPPPAMPDLDWLGALSEPGGAGLPDPLVPSQERSAAVERLVVERSLALAGQRHLIEAQAARLKLRNVLAMFPFLNVGITTEKGAGSGEFGLGPSVATPLPVFDLGQGVRPEEASRLRQRLETFLSTATQVRSMARMAEVRLQTTRERAAYLRDVVLPLHTALVAESQLQYNAMAVTPFELLSAKRHQIDAGRAYLQALRDYWFAYADLQQLLDGSVPPKLATGPAAPPMAMN</sequence>
<dbReference type="eggNOG" id="COG1538">
    <property type="taxonomic scope" value="Bacteria"/>
</dbReference>
<dbReference type="GO" id="GO:0015562">
    <property type="term" value="F:efflux transmembrane transporter activity"/>
    <property type="evidence" value="ECO:0007669"/>
    <property type="project" value="InterPro"/>
</dbReference>
<protein>
    <submittedName>
        <fullName evidence="3">Putative efflux system outer membrane protein</fullName>
    </submittedName>
</protein>
<keyword evidence="2" id="KW-0732">Signal</keyword>
<dbReference type="InterPro" id="IPR010131">
    <property type="entry name" value="MdtP/NodT-like"/>
</dbReference>
<evidence type="ECO:0000313" key="3">
    <source>
        <dbReference type="EMBL" id="BAM04404.1"/>
    </source>
</evidence>
<dbReference type="RefSeq" id="WP_014437622.1">
    <property type="nucleotide sequence ID" value="NC_017080.1"/>
</dbReference>
<dbReference type="OrthoDB" id="257841at2"/>
<feature type="chain" id="PRO_5003629672" evidence="2">
    <location>
        <begin position="26"/>
        <end position="566"/>
    </location>
</feature>
<proteinExistence type="predicted"/>
<feature type="compositionally biased region" description="Low complexity" evidence="1">
    <location>
        <begin position="316"/>
        <end position="334"/>
    </location>
</feature>
<dbReference type="Proteomes" id="UP000007881">
    <property type="component" value="Chromosome"/>
</dbReference>
<evidence type="ECO:0000256" key="1">
    <source>
        <dbReference type="SAM" id="MobiDB-lite"/>
    </source>
</evidence>
<dbReference type="EMBL" id="AP012338">
    <property type="protein sequence ID" value="BAM04404.1"/>
    <property type="molecule type" value="Genomic_DNA"/>
</dbReference>
<dbReference type="PANTHER" id="PTHR30203">
    <property type="entry name" value="OUTER MEMBRANE CATION EFFLUX PROTEIN"/>
    <property type="match status" value="1"/>
</dbReference>
<gene>
    <name evidence="3" type="ordered locus">PSMK_22450</name>
</gene>
<dbReference type="Gene3D" id="1.20.1600.10">
    <property type="entry name" value="Outer membrane efflux proteins (OEP)"/>
    <property type="match status" value="2"/>
</dbReference>
<evidence type="ECO:0000313" key="4">
    <source>
        <dbReference type="Proteomes" id="UP000007881"/>
    </source>
</evidence>
<dbReference type="SUPFAM" id="SSF56954">
    <property type="entry name" value="Outer membrane efflux proteins (OEP)"/>
    <property type="match status" value="1"/>
</dbReference>
<dbReference type="PANTHER" id="PTHR30203:SF24">
    <property type="entry name" value="BLR4935 PROTEIN"/>
    <property type="match status" value="1"/>
</dbReference>
<dbReference type="PROSITE" id="PS51257">
    <property type="entry name" value="PROKAR_LIPOPROTEIN"/>
    <property type="match status" value="1"/>
</dbReference>
<feature type="region of interest" description="Disordered" evidence="1">
    <location>
        <begin position="316"/>
        <end position="357"/>
    </location>
</feature>
<feature type="signal peptide" evidence="2">
    <location>
        <begin position="1"/>
        <end position="25"/>
    </location>
</feature>
<reference evidence="3 4" key="1">
    <citation type="submission" date="2012-02" db="EMBL/GenBank/DDBJ databases">
        <title>Complete genome sequence of Phycisphaera mikurensis NBRC 102666.</title>
        <authorList>
            <person name="Ankai A."/>
            <person name="Hosoyama A."/>
            <person name="Terui Y."/>
            <person name="Sekine M."/>
            <person name="Fukai R."/>
            <person name="Kato Y."/>
            <person name="Nakamura S."/>
            <person name="Yamada-Narita S."/>
            <person name="Kawakoshi A."/>
            <person name="Fukunaga Y."/>
            <person name="Yamazaki S."/>
            <person name="Fujita N."/>
        </authorList>
    </citation>
    <scope>NUCLEOTIDE SEQUENCE [LARGE SCALE GENOMIC DNA]</scope>
    <source>
        <strain evidence="4">NBRC 102666 / KCTC 22515 / FYK2301M01</strain>
    </source>
</reference>
<keyword evidence="4" id="KW-1185">Reference proteome</keyword>
<accession>I0IGL6</accession>
<name>I0IGL6_PHYMF</name>